<feature type="non-terminal residue" evidence="3">
    <location>
        <position position="291"/>
    </location>
</feature>
<protein>
    <recommendedName>
        <fullName evidence="2">WW domain-containing protein</fullName>
    </recommendedName>
</protein>
<dbReference type="Proteomes" id="UP000322245">
    <property type="component" value="Unassembled WGS sequence"/>
</dbReference>
<reference evidence="3 4" key="1">
    <citation type="submission" date="2017-05" db="EMBL/GenBank/DDBJ databases">
        <title>The Genome Sequence of Tsuchiyaea wingfieldii DSM 27421.</title>
        <authorList>
            <person name="Cuomo C."/>
            <person name="Passer A."/>
            <person name="Billmyre B."/>
            <person name="Heitman J."/>
        </authorList>
    </citation>
    <scope>NUCLEOTIDE SEQUENCE [LARGE SCALE GENOMIC DNA]</scope>
    <source>
        <strain evidence="3 4">DSM 27421</strain>
    </source>
</reference>
<dbReference type="EMBL" id="NIDF01000072">
    <property type="protein sequence ID" value="TYJ53991.1"/>
    <property type="molecule type" value="Genomic_DNA"/>
</dbReference>
<dbReference type="PROSITE" id="PS50020">
    <property type="entry name" value="WW_DOMAIN_2"/>
    <property type="match status" value="1"/>
</dbReference>
<dbReference type="Gene3D" id="2.20.70.10">
    <property type="match status" value="1"/>
</dbReference>
<organism evidence="3 4">
    <name type="scientific">Cryptococcus floricola</name>
    <dbReference type="NCBI Taxonomy" id="2591691"/>
    <lineage>
        <taxon>Eukaryota</taxon>
        <taxon>Fungi</taxon>
        <taxon>Dikarya</taxon>
        <taxon>Basidiomycota</taxon>
        <taxon>Agaricomycotina</taxon>
        <taxon>Tremellomycetes</taxon>
        <taxon>Tremellales</taxon>
        <taxon>Cryptococcaceae</taxon>
        <taxon>Cryptococcus</taxon>
    </lineage>
</organism>
<proteinExistence type="predicted"/>
<comment type="caution">
    <text evidence="3">The sequence shown here is derived from an EMBL/GenBank/DDBJ whole genome shotgun (WGS) entry which is preliminary data.</text>
</comment>
<evidence type="ECO:0000313" key="4">
    <source>
        <dbReference type="Proteomes" id="UP000322245"/>
    </source>
</evidence>
<dbReference type="InterPro" id="IPR001202">
    <property type="entry name" value="WW_dom"/>
</dbReference>
<dbReference type="Pfam" id="PF00397">
    <property type="entry name" value="WW"/>
    <property type="match status" value="1"/>
</dbReference>
<sequence length="291" mass="32106">MVPTDEPPPPYALEDIDEDDQSRLLLSEERRDLDDASRDLPHGWARCYDASQKHHYYVDESTLRTIWYHPLDDAQYLSTIPITHPAHPESKQAQGIKKKIEDARLRRQKGLDVKVAPKDETNSGAGAGEVALSTDEKKPIGEELAATTSNGESSKAGWFSRRRDSYAKSKEDKQRAKAEQEEGFKKQRQTWLDDYAKEKMAKSLAARSTDNRYPPPDFPITRTGSFSNTPYAYGKSFHSIKLGCIHADGNRKGYCGGYGARGYGGLRDPAMFGGGMGRIGAGSAGAFGIGG</sequence>
<feature type="domain" description="WW" evidence="2">
    <location>
        <begin position="38"/>
        <end position="72"/>
    </location>
</feature>
<evidence type="ECO:0000259" key="2">
    <source>
        <dbReference type="PROSITE" id="PS50020"/>
    </source>
</evidence>
<dbReference type="InterPro" id="IPR036020">
    <property type="entry name" value="WW_dom_sf"/>
</dbReference>
<feature type="region of interest" description="Disordered" evidence="1">
    <location>
        <begin position="1"/>
        <end position="20"/>
    </location>
</feature>
<accession>A0A5D3AUU8</accession>
<feature type="compositionally biased region" description="Pro residues" evidence="1">
    <location>
        <begin position="1"/>
        <end position="11"/>
    </location>
</feature>
<evidence type="ECO:0000313" key="3">
    <source>
        <dbReference type="EMBL" id="TYJ53991.1"/>
    </source>
</evidence>
<feature type="compositionally biased region" description="Basic and acidic residues" evidence="1">
    <location>
        <begin position="161"/>
        <end position="185"/>
    </location>
</feature>
<evidence type="ECO:0000256" key="1">
    <source>
        <dbReference type="SAM" id="MobiDB-lite"/>
    </source>
</evidence>
<dbReference type="AlphaFoldDB" id="A0A5D3AUU8"/>
<dbReference type="SUPFAM" id="SSF51045">
    <property type="entry name" value="WW domain"/>
    <property type="match status" value="1"/>
</dbReference>
<gene>
    <name evidence="3" type="ORF">B9479_005397</name>
</gene>
<dbReference type="CDD" id="cd00201">
    <property type="entry name" value="WW"/>
    <property type="match status" value="1"/>
</dbReference>
<keyword evidence="4" id="KW-1185">Reference proteome</keyword>
<name>A0A5D3AUU8_9TREE</name>
<feature type="region of interest" description="Disordered" evidence="1">
    <location>
        <begin position="114"/>
        <end position="185"/>
    </location>
</feature>